<feature type="signal peptide" evidence="3">
    <location>
        <begin position="1"/>
        <end position="19"/>
    </location>
</feature>
<feature type="chain" id="PRO_5029585276" evidence="3">
    <location>
        <begin position="20"/>
        <end position="244"/>
    </location>
</feature>
<dbReference type="OrthoDB" id="10673714at2759"/>
<evidence type="ECO:0000256" key="1">
    <source>
        <dbReference type="SAM" id="MobiDB-lite"/>
    </source>
</evidence>
<dbReference type="EMBL" id="CAJFCJ010000006">
    <property type="protein sequence ID" value="CAD5116072.1"/>
    <property type="molecule type" value="Genomic_DNA"/>
</dbReference>
<dbReference type="AlphaFoldDB" id="A0A7I8VII1"/>
<feature type="region of interest" description="Disordered" evidence="1">
    <location>
        <begin position="170"/>
        <end position="244"/>
    </location>
</feature>
<evidence type="ECO:0000256" key="3">
    <source>
        <dbReference type="SAM" id="SignalP"/>
    </source>
</evidence>
<accession>A0A7I8VII1</accession>
<keyword evidence="2" id="KW-0812">Transmembrane</keyword>
<feature type="compositionally biased region" description="Basic and acidic residues" evidence="1">
    <location>
        <begin position="208"/>
        <end position="218"/>
    </location>
</feature>
<name>A0A7I8VII1_9ANNE</name>
<evidence type="ECO:0000313" key="5">
    <source>
        <dbReference type="Proteomes" id="UP000549394"/>
    </source>
</evidence>
<sequence>MNNCLNFLLVLLSFSRVNCIELSTDKSNLPMDNSSLKEKKYGVRTTPTPTDFKNIDPSVSLWGPVIAIIIVTMLIVFLLMIFKQCSGQQSGEGAAVQLNINVECRSERGRAAQLVPGQPTTPPPSYTAVEREVSFISDISQTESMIDEPPEYETILSGGKPTRVLRKSLLRSSSDATTSKPRSAVTVRRTESECIPLRKKPAEEEDEYRMATRLRDQSIQEETDPEYENLPPMKVVPKRPSKDT</sequence>
<organism evidence="4 5">
    <name type="scientific">Dimorphilus gyrociliatus</name>
    <dbReference type="NCBI Taxonomy" id="2664684"/>
    <lineage>
        <taxon>Eukaryota</taxon>
        <taxon>Metazoa</taxon>
        <taxon>Spiralia</taxon>
        <taxon>Lophotrochozoa</taxon>
        <taxon>Annelida</taxon>
        <taxon>Polychaeta</taxon>
        <taxon>Polychaeta incertae sedis</taxon>
        <taxon>Dinophilidae</taxon>
        <taxon>Dimorphilus</taxon>
    </lineage>
</organism>
<protein>
    <submittedName>
        <fullName evidence="4">DgyrCDS5002</fullName>
    </submittedName>
</protein>
<keyword evidence="2" id="KW-0472">Membrane</keyword>
<evidence type="ECO:0000313" key="4">
    <source>
        <dbReference type="EMBL" id="CAD5116072.1"/>
    </source>
</evidence>
<feature type="transmembrane region" description="Helical" evidence="2">
    <location>
        <begin position="61"/>
        <end position="82"/>
    </location>
</feature>
<keyword evidence="3" id="KW-0732">Signal</keyword>
<evidence type="ECO:0000256" key="2">
    <source>
        <dbReference type="SAM" id="Phobius"/>
    </source>
</evidence>
<proteinExistence type="predicted"/>
<reference evidence="4 5" key="1">
    <citation type="submission" date="2020-08" db="EMBL/GenBank/DDBJ databases">
        <authorList>
            <person name="Hejnol A."/>
        </authorList>
    </citation>
    <scope>NUCLEOTIDE SEQUENCE [LARGE SCALE GENOMIC DNA]</scope>
</reference>
<keyword evidence="2" id="KW-1133">Transmembrane helix</keyword>
<keyword evidence="5" id="KW-1185">Reference proteome</keyword>
<gene>
    <name evidence="4" type="ORF">DGYR_LOCUS4733</name>
</gene>
<comment type="caution">
    <text evidence="4">The sequence shown here is derived from an EMBL/GenBank/DDBJ whole genome shotgun (WGS) entry which is preliminary data.</text>
</comment>
<dbReference type="Proteomes" id="UP000549394">
    <property type="component" value="Unassembled WGS sequence"/>
</dbReference>